<comment type="caution">
    <text evidence="6">The sequence shown here is derived from an EMBL/GenBank/DDBJ whole genome shotgun (WGS) entry which is preliminary data.</text>
</comment>
<feature type="domain" description="HTH tetR-type" evidence="5">
    <location>
        <begin position="27"/>
        <end position="87"/>
    </location>
</feature>
<dbReference type="InterPro" id="IPR036271">
    <property type="entry name" value="Tet_transcr_reg_TetR-rel_C_sf"/>
</dbReference>
<reference evidence="6" key="1">
    <citation type="journal article" date="2020" name="mSystems">
        <title>Genome- and Community-Level Interaction Insights into Carbon Utilization and Element Cycling Functions of Hydrothermarchaeota in Hydrothermal Sediment.</title>
        <authorList>
            <person name="Zhou Z."/>
            <person name="Liu Y."/>
            <person name="Xu W."/>
            <person name="Pan J."/>
            <person name="Luo Z.H."/>
            <person name="Li M."/>
        </authorList>
    </citation>
    <scope>NUCLEOTIDE SEQUENCE [LARGE SCALE GENOMIC DNA]</scope>
    <source>
        <strain evidence="6">SpSt-222</strain>
    </source>
</reference>
<name>A0A7C1XIY1_THERO</name>
<evidence type="ECO:0000256" key="2">
    <source>
        <dbReference type="ARBA" id="ARBA00023125"/>
    </source>
</evidence>
<dbReference type="GO" id="GO:0000976">
    <property type="term" value="F:transcription cis-regulatory region binding"/>
    <property type="evidence" value="ECO:0007669"/>
    <property type="project" value="TreeGrafter"/>
</dbReference>
<dbReference type="SUPFAM" id="SSF48498">
    <property type="entry name" value="Tetracyclin repressor-like, C-terminal domain"/>
    <property type="match status" value="1"/>
</dbReference>
<dbReference type="InterPro" id="IPR001647">
    <property type="entry name" value="HTH_TetR"/>
</dbReference>
<dbReference type="AlphaFoldDB" id="A0A7C1XIY1"/>
<dbReference type="InterPro" id="IPR023772">
    <property type="entry name" value="DNA-bd_HTH_TetR-type_CS"/>
</dbReference>
<protein>
    <submittedName>
        <fullName evidence="6">TetR/AcrR family transcriptional regulator</fullName>
    </submittedName>
</protein>
<evidence type="ECO:0000259" key="5">
    <source>
        <dbReference type="PROSITE" id="PS50977"/>
    </source>
</evidence>
<dbReference type="PROSITE" id="PS50977">
    <property type="entry name" value="HTH_TETR_2"/>
    <property type="match status" value="1"/>
</dbReference>
<evidence type="ECO:0000313" key="6">
    <source>
        <dbReference type="EMBL" id="HEF65369.1"/>
    </source>
</evidence>
<dbReference type="InterPro" id="IPR009057">
    <property type="entry name" value="Homeodomain-like_sf"/>
</dbReference>
<dbReference type="SUPFAM" id="SSF46689">
    <property type="entry name" value="Homeodomain-like"/>
    <property type="match status" value="1"/>
</dbReference>
<dbReference type="GO" id="GO:0003700">
    <property type="term" value="F:DNA-binding transcription factor activity"/>
    <property type="evidence" value="ECO:0007669"/>
    <property type="project" value="TreeGrafter"/>
</dbReference>
<evidence type="ECO:0000256" key="1">
    <source>
        <dbReference type="ARBA" id="ARBA00023015"/>
    </source>
</evidence>
<sequence length="258" mass="29310">MWQAQMMYDVTERMLFVSRVTMSRTRTRTEERVLQAAKRLFLRFGFDKTTMDDVAREAGVAKGTLYRYWPSKEALFESLLFRELRAVNEDFLTRIESDPAGGTIGRILYHGFAATYERPFLRALMTTDSRVLGTYLRQRSPELSRWQFRLDRQLVEELQEAGVLRRDLDPHLLTYLFTVISLGLSTAAEVVAPELAPPTASLTTALADMAQRAFAPEGGGDSERGKEVLRRFITALNQSLANLERETRIGSASEGDKT</sequence>
<evidence type="ECO:0000256" key="3">
    <source>
        <dbReference type="ARBA" id="ARBA00023163"/>
    </source>
</evidence>
<dbReference type="FunFam" id="1.10.10.60:FF:000141">
    <property type="entry name" value="TetR family transcriptional regulator"/>
    <property type="match status" value="1"/>
</dbReference>
<keyword evidence="1" id="KW-0805">Transcription regulation</keyword>
<gene>
    <name evidence="6" type="ORF">ENP47_07210</name>
</gene>
<organism evidence="6">
    <name type="scientific">Thermomicrobium roseum</name>
    <dbReference type="NCBI Taxonomy" id="500"/>
    <lineage>
        <taxon>Bacteria</taxon>
        <taxon>Pseudomonadati</taxon>
        <taxon>Thermomicrobiota</taxon>
        <taxon>Thermomicrobia</taxon>
        <taxon>Thermomicrobiales</taxon>
        <taxon>Thermomicrobiaceae</taxon>
        <taxon>Thermomicrobium</taxon>
    </lineage>
</organism>
<dbReference type="PANTHER" id="PTHR30055:SF234">
    <property type="entry name" value="HTH-TYPE TRANSCRIPTIONAL REGULATOR BETI"/>
    <property type="match status" value="1"/>
</dbReference>
<keyword evidence="2 4" id="KW-0238">DNA-binding</keyword>
<dbReference type="Gene3D" id="1.10.357.10">
    <property type="entry name" value="Tetracycline Repressor, domain 2"/>
    <property type="match status" value="1"/>
</dbReference>
<keyword evidence="3" id="KW-0804">Transcription</keyword>
<dbReference type="PROSITE" id="PS01081">
    <property type="entry name" value="HTH_TETR_1"/>
    <property type="match status" value="1"/>
</dbReference>
<evidence type="ECO:0000256" key="4">
    <source>
        <dbReference type="PROSITE-ProRule" id="PRU00335"/>
    </source>
</evidence>
<dbReference type="Pfam" id="PF00440">
    <property type="entry name" value="TetR_N"/>
    <property type="match status" value="1"/>
</dbReference>
<proteinExistence type="predicted"/>
<accession>A0A7C1XIY1</accession>
<feature type="DNA-binding region" description="H-T-H motif" evidence="4">
    <location>
        <begin position="50"/>
        <end position="69"/>
    </location>
</feature>
<dbReference type="EMBL" id="DSJL01000011">
    <property type="protein sequence ID" value="HEF65369.1"/>
    <property type="molecule type" value="Genomic_DNA"/>
</dbReference>
<dbReference type="PANTHER" id="PTHR30055">
    <property type="entry name" value="HTH-TYPE TRANSCRIPTIONAL REGULATOR RUTR"/>
    <property type="match status" value="1"/>
</dbReference>
<dbReference type="InterPro" id="IPR050109">
    <property type="entry name" value="HTH-type_TetR-like_transc_reg"/>
</dbReference>
<dbReference type="PRINTS" id="PR00455">
    <property type="entry name" value="HTHTETR"/>
</dbReference>